<dbReference type="AlphaFoldDB" id="A0A1Q9AHT0"/>
<gene>
    <name evidence="3" type="ORF">BJF92_13450</name>
</gene>
<keyword evidence="1" id="KW-0732">Signal</keyword>
<dbReference type="SUPFAM" id="SSF56524">
    <property type="entry name" value="Oxidoreductase molybdopterin-binding domain"/>
    <property type="match status" value="1"/>
</dbReference>
<evidence type="ECO:0000256" key="1">
    <source>
        <dbReference type="SAM" id="SignalP"/>
    </source>
</evidence>
<feature type="domain" description="Oxidoreductase molybdopterin-binding" evidence="2">
    <location>
        <begin position="60"/>
        <end position="131"/>
    </location>
</feature>
<dbReference type="Gene3D" id="3.90.420.10">
    <property type="entry name" value="Oxidoreductase, molybdopterin-binding domain"/>
    <property type="match status" value="1"/>
</dbReference>
<dbReference type="EMBL" id="MKIO01000031">
    <property type="protein sequence ID" value="OLP54809.1"/>
    <property type="molecule type" value="Genomic_DNA"/>
</dbReference>
<evidence type="ECO:0000259" key="2">
    <source>
        <dbReference type="Pfam" id="PF00174"/>
    </source>
</evidence>
<dbReference type="Proteomes" id="UP000186143">
    <property type="component" value="Unassembled WGS sequence"/>
</dbReference>
<evidence type="ECO:0000313" key="3">
    <source>
        <dbReference type="EMBL" id="OLP54809.1"/>
    </source>
</evidence>
<feature type="chain" id="PRO_5012050892" description="Oxidoreductase molybdopterin-binding domain-containing protein" evidence="1">
    <location>
        <begin position="28"/>
        <end position="163"/>
    </location>
</feature>
<reference evidence="3 4" key="1">
    <citation type="submission" date="2016-09" db="EMBL/GenBank/DDBJ databases">
        <title>Rhizobium sp. nov., a novel species isolated from the rice rhizosphere.</title>
        <authorList>
            <person name="Zhao J."/>
            <person name="Zhang X."/>
        </authorList>
    </citation>
    <scope>NUCLEOTIDE SEQUENCE [LARGE SCALE GENOMIC DNA]</scope>
    <source>
        <strain evidence="3 4">MH17</strain>
    </source>
</reference>
<name>A0A1Q9AHT0_9HYPH</name>
<feature type="signal peptide" evidence="1">
    <location>
        <begin position="1"/>
        <end position="27"/>
    </location>
</feature>
<dbReference type="InterPro" id="IPR000572">
    <property type="entry name" value="OxRdtase_Mopterin-bd_dom"/>
</dbReference>
<dbReference type="OrthoDB" id="9798763at2"/>
<dbReference type="Pfam" id="PF00174">
    <property type="entry name" value="Oxidored_molyb"/>
    <property type="match status" value="1"/>
</dbReference>
<dbReference type="RefSeq" id="WP_075635369.1">
    <property type="nucleotide sequence ID" value="NZ_MKIO01000031.1"/>
</dbReference>
<comment type="caution">
    <text evidence="3">The sequence shown here is derived from an EMBL/GenBank/DDBJ whole genome shotgun (WGS) entry which is preliminary data.</text>
</comment>
<dbReference type="InterPro" id="IPR036374">
    <property type="entry name" value="OxRdtase_Mopterin-bd_sf"/>
</dbReference>
<evidence type="ECO:0000313" key="4">
    <source>
        <dbReference type="Proteomes" id="UP000186143"/>
    </source>
</evidence>
<protein>
    <recommendedName>
        <fullName evidence="2">Oxidoreductase molybdopterin-binding domain-containing protein</fullName>
    </recommendedName>
</protein>
<sequence>MVVRRAFLFGLAASLGIPALGAASARADETILTLRDEKGTRIAAQTLAEMDALPQQSFRTTTPWHKGVVEFSGVTLKAYLDAAKVSPEKIRFVALNDYVVDADVASLIRGGALLATRQNGVPLPVSDKGPVFVIFDFDANPELHHQFYLSRAVWQLAEIDISQ</sequence>
<accession>A0A1Q9AHT0</accession>
<dbReference type="InterPro" id="IPR006311">
    <property type="entry name" value="TAT_signal"/>
</dbReference>
<proteinExistence type="predicted"/>
<dbReference type="PROSITE" id="PS51318">
    <property type="entry name" value="TAT"/>
    <property type="match status" value="1"/>
</dbReference>
<organism evidence="3 4">
    <name type="scientific">Xaviernesmea rhizosphaerae</name>
    <dbReference type="NCBI Taxonomy" id="1672749"/>
    <lineage>
        <taxon>Bacteria</taxon>
        <taxon>Pseudomonadati</taxon>
        <taxon>Pseudomonadota</taxon>
        <taxon>Alphaproteobacteria</taxon>
        <taxon>Hyphomicrobiales</taxon>
        <taxon>Rhizobiaceae</taxon>
        <taxon>Rhizobium/Agrobacterium group</taxon>
        <taxon>Xaviernesmea</taxon>
    </lineage>
</organism>